<gene>
    <name evidence="1" type="ORF">ACFQRF_23060</name>
</gene>
<organism evidence="1 2">
    <name type="scientific">Marinactinospora rubrisoli</name>
    <dbReference type="NCBI Taxonomy" id="2715399"/>
    <lineage>
        <taxon>Bacteria</taxon>
        <taxon>Bacillati</taxon>
        <taxon>Actinomycetota</taxon>
        <taxon>Actinomycetes</taxon>
        <taxon>Streptosporangiales</taxon>
        <taxon>Nocardiopsidaceae</taxon>
        <taxon>Marinactinospora</taxon>
    </lineage>
</organism>
<dbReference type="Proteomes" id="UP001596540">
    <property type="component" value="Unassembled WGS sequence"/>
</dbReference>
<name>A0ABW2KKU0_9ACTN</name>
<proteinExistence type="predicted"/>
<evidence type="ECO:0000313" key="1">
    <source>
        <dbReference type="EMBL" id="MFC7330614.1"/>
    </source>
</evidence>
<accession>A0ABW2KKU0</accession>
<evidence type="ECO:0000313" key="2">
    <source>
        <dbReference type="Proteomes" id="UP001596540"/>
    </source>
</evidence>
<dbReference type="RefSeq" id="WP_379873261.1">
    <property type="nucleotide sequence ID" value="NZ_JBHTBH010000013.1"/>
</dbReference>
<keyword evidence="2" id="KW-1185">Reference proteome</keyword>
<dbReference type="EMBL" id="JBHTBH010000013">
    <property type="protein sequence ID" value="MFC7330614.1"/>
    <property type="molecule type" value="Genomic_DNA"/>
</dbReference>
<comment type="caution">
    <text evidence="1">The sequence shown here is derived from an EMBL/GenBank/DDBJ whole genome shotgun (WGS) entry which is preliminary data.</text>
</comment>
<sequence length="64" mass="6861">MSSEQCTSCHRSVAIAGVESSHVTSEGLVRYLRCPCGRRWVDVARFLTIVGVGGAHWGDADPGE</sequence>
<reference evidence="2" key="1">
    <citation type="journal article" date="2019" name="Int. J. Syst. Evol. Microbiol.">
        <title>The Global Catalogue of Microorganisms (GCM) 10K type strain sequencing project: providing services to taxonomists for standard genome sequencing and annotation.</title>
        <authorList>
            <consortium name="The Broad Institute Genomics Platform"/>
            <consortium name="The Broad Institute Genome Sequencing Center for Infectious Disease"/>
            <person name="Wu L."/>
            <person name="Ma J."/>
        </authorList>
    </citation>
    <scope>NUCLEOTIDE SEQUENCE [LARGE SCALE GENOMIC DNA]</scope>
    <source>
        <strain evidence="2">CGMCC 4.7382</strain>
    </source>
</reference>
<protein>
    <submittedName>
        <fullName evidence="1">Uncharacterized protein</fullName>
    </submittedName>
</protein>